<protein>
    <recommendedName>
        <fullName evidence="4">DUF502 domain-containing protein</fullName>
    </recommendedName>
</protein>
<dbReference type="HOGENOM" id="CLU_068050_4_0_6"/>
<organism evidence="2 3">
    <name type="scientific">Gynuella sunshinyii YC6258</name>
    <dbReference type="NCBI Taxonomy" id="1445510"/>
    <lineage>
        <taxon>Bacteria</taxon>
        <taxon>Pseudomonadati</taxon>
        <taxon>Pseudomonadota</taxon>
        <taxon>Gammaproteobacteria</taxon>
        <taxon>Oceanospirillales</taxon>
        <taxon>Saccharospirillaceae</taxon>
        <taxon>Gynuella</taxon>
    </lineage>
</organism>
<dbReference type="STRING" id="1445510.YC6258_01267"/>
<dbReference type="PATRIC" id="fig|1445510.3.peg.1235"/>
<gene>
    <name evidence="2" type="ORF">YC6258_01267</name>
</gene>
<dbReference type="RefSeq" id="WP_044616150.1">
    <property type="nucleotide sequence ID" value="NZ_CP007142.1"/>
</dbReference>
<feature type="transmembrane region" description="Helical" evidence="1">
    <location>
        <begin position="46"/>
        <end position="74"/>
    </location>
</feature>
<proteinExistence type="predicted"/>
<keyword evidence="1" id="KW-0812">Transmembrane</keyword>
<evidence type="ECO:0000313" key="2">
    <source>
        <dbReference type="EMBL" id="AJQ93315.1"/>
    </source>
</evidence>
<accession>A0A0C5V1C4</accession>
<sequence>MKKALLRGILNILPLVISIWLFWSIIETLDDLGLSLLQLLGWSTPLPGSGFVLIIGLILTIGVAFSVSPIVWLYQRMEVQLLRFPLFKTVYGSIKDLASLMNRNPTQDKHRQTVLIKQSGGHYIVGFVTSDHVPSPLADALPDEPEEWVPVLFQLSYQIAGVTILAKKSDLIFVDWSFEEAVRFMLTAGISQTGSQTIKGG</sequence>
<dbReference type="PANTHER" id="PTHR31876">
    <property type="entry name" value="COV-LIKE PROTEIN 1"/>
    <property type="match status" value="1"/>
</dbReference>
<dbReference type="EMBL" id="CP007142">
    <property type="protein sequence ID" value="AJQ93315.1"/>
    <property type="molecule type" value="Genomic_DNA"/>
</dbReference>
<dbReference type="Proteomes" id="UP000032266">
    <property type="component" value="Chromosome"/>
</dbReference>
<keyword evidence="1" id="KW-0472">Membrane</keyword>
<keyword evidence="3" id="KW-1185">Reference proteome</keyword>
<dbReference type="PANTHER" id="PTHR31876:SF26">
    <property type="entry name" value="PROTEIN LIKE COV 2"/>
    <property type="match status" value="1"/>
</dbReference>
<keyword evidence="1" id="KW-1133">Transmembrane helix</keyword>
<evidence type="ECO:0000313" key="3">
    <source>
        <dbReference type="Proteomes" id="UP000032266"/>
    </source>
</evidence>
<dbReference type="InterPro" id="IPR007462">
    <property type="entry name" value="COV1-like"/>
</dbReference>
<evidence type="ECO:0000256" key="1">
    <source>
        <dbReference type="SAM" id="Phobius"/>
    </source>
</evidence>
<dbReference type="OrthoDB" id="5636623at2"/>
<dbReference type="AlphaFoldDB" id="A0A0C5V1C4"/>
<feature type="transmembrane region" description="Helical" evidence="1">
    <location>
        <begin position="9"/>
        <end position="26"/>
    </location>
</feature>
<name>A0A0C5V1C4_9GAMM</name>
<dbReference type="Pfam" id="PF04367">
    <property type="entry name" value="DUF502"/>
    <property type="match status" value="1"/>
</dbReference>
<reference evidence="2 3" key="1">
    <citation type="submission" date="2014-01" db="EMBL/GenBank/DDBJ databases">
        <title>Full genme sequencing of cellulolytic bacterium Gynuella sunshinyii YC6258T gen. nov., sp. nov.</title>
        <authorList>
            <person name="Khan H."/>
            <person name="Chung E.J."/>
            <person name="Chung Y.R."/>
        </authorList>
    </citation>
    <scope>NUCLEOTIDE SEQUENCE [LARGE SCALE GENOMIC DNA]</scope>
    <source>
        <strain evidence="2 3">YC6258</strain>
    </source>
</reference>
<evidence type="ECO:0008006" key="4">
    <source>
        <dbReference type="Google" id="ProtNLM"/>
    </source>
</evidence>
<dbReference type="KEGG" id="gsn:YC6258_01267"/>